<dbReference type="Gene3D" id="3.40.50.300">
    <property type="entry name" value="P-loop containing nucleotide triphosphate hydrolases"/>
    <property type="match status" value="1"/>
</dbReference>
<dbReference type="PANTHER" id="PTHR43335">
    <property type="entry name" value="ABC TRANSPORTER, ATP-BINDING PROTEIN"/>
    <property type="match status" value="1"/>
</dbReference>
<dbReference type="InterPro" id="IPR027417">
    <property type="entry name" value="P-loop_NTPase"/>
</dbReference>
<evidence type="ECO:0000256" key="1">
    <source>
        <dbReference type="ARBA" id="ARBA00005417"/>
    </source>
</evidence>
<dbReference type="PROSITE" id="PS50893">
    <property type="entry name" value="ABC_TRANSPORTER_2"/>
    <property type="match status" value="1"/>
</dbReference>
<evidence type="ECO:0000256" key="2">
    <source>
        <dbReference type="ARBA" id="ARBA00022448"/>
    </source>
</evidence>
<dbReference type="InterPro" id="IPR003593">
    <property type="entry name" value="AAA+_ATPase"/>
</dbReference>
<organism evidence="6 7">
    <name type="scientific">Butyricimonas hominis</name>
    <dbReference type="NCBI Taxonomy" id="2763032"/>
    <lineage>
        <taxon>Bacteria</taxon>
        <taxon>Pseudomonadati</taxon>
        <taxon>Bacteroidota</taxon>
        <taxon>Bacteroidia</taxon>
        <taxon>Bacteroidales</taxon>
        <taxon>Odoribacteraceae</taxon>
        <taxon>Butyricimonas</taxon>
    </lineage>
</organism>
<comment type="similarity">
    <text evidence="1">Belongs to the ABC transporter superfamily.</text>
</comment>
<feature type="domain" description="ABC transporter" evidence="5">
    <location>
        <begin position="6"/>
        <end position="235"/>
    </location>
</feature>
<evidence type="ECO:0000313" key="6">
    <source>
        <dbReference type="EMBL" id="MBC5622846.1"/>
    </source>
</evidence>
<dbReference type="Pfam" id="PF00005">
    <property type="entry name" value="ABC_tran"/>
    <property type="match status" value="1"/>
</dbReference>
<evidence type="ECO:0000259" key="5">
    <source>
        <dbReference type="PROSITE" id="PS50893"/>
    </source>
</evidence>
<dbReference type="Proteomes" id="UP000646484">
    <property type="component" value="Unassembled WGS sequence"/>
</dbReference>
<gene>
    <name evidence="6" type="ORF">H8S64_17280</name>
</gene>
<dbReference type="SMART" id="SM00382">
    <property type="entry name" value="AAA"/>
    <property type="match status" value="1"/>
</dbReference>
<keyword evidence="7" id="KW-1185">Reference proteome</keyword>
<evidence type="ECO:0000256" key="4">
    <source>
        <dbReference type="ARBA" id="ARBA00022840"/>
    </source>
</evidence>
<keyword evidence="3" id="KW-0547">Nucleotide-binding</keyword>
<dbReference type="SUPFAM" id="SSF52540">
    <property type="entry name" value="P-loop containing nucleoside triphosphate hydrolases"/>
    <property type="match status" value="1"/>
</dbReference>
<evidence type="ECO:0000313" key="7">
    <source>
        <dbReference type="Proteomes" id="UP000646484"/>
    </source>
</evidence>
<name>A0ABR7D4G7_9BACT</name>
<sequence length="311" mass="35150">MKNPIVRVEHLSHRYTVQWAIEDINFEIEAGGIVGLLGSNGAGKSTTMNIICGVLNQTRGEVFIDGVNLREHPVEAKRNIGFLPQKPPIYPDLNVEEYLRFCADLRFVAKKDIQSAVNRAMARCGITHFKDRLIRNLSGGYQQRVGIAQAIVHDPKFVILDEPTNGLDPNQIVEVRNLIREIASDRTVLLSTHILSEVQATCRDIKMIECGRVVFSGTVDDFDNYIKPNTLLACFERPPLEDELLAVEGITKVKKVNEKNYRLWFDGGRDVSKDVVKCSVKNGWELEEIRFEKSSLDAVFAKLSNKEIREL</sequence>
<dbReference type="EMBL" id="JACOOH010000008">
    <property type="protein sequence ID" value="MBC5622846.1"/>
    <property type="molecule type" value="Genomic_DNA"/>
</dbReference>
<keyword evidence="4 6" id="KW-0067">ATP-binding</keyword>
<dbReference type="InterPro" id="IPR003439">
    <property type="entry name" value="ABC_transporter-like_ATP-bd"/>
</dbReference>
<protein>
    <submittedName>
        <fullName evidence="6">ATP-binding cassette domain-containing protein</fullName>
    </submittedName>
</protein>
<dbReference type="RefSeq" id="WP_176554891.1">
    <property type="nucleotide sequence ID" value="NZ_JACOOH010000008.1"/>
</dbReference>
<reference evidence="6 7" key="1">
    <citation type="submission" date="2020-08" db="EMBL/GenBank/DDBJ databases">
        <title>Genome public.</title>
        <authorList>
            <person name="Liu C."/>
            <person name="Sun Q."/>
        </authorList>
    </citation>
    <scope>NUCLEOTIDE SEQUENCE [LARGE SCALE GENOMIC DNA]</scope>
    <source>
        <strain evidence="6 7">NSJ-56</strain>
    </source>
</reference>
<proteinExistence type="inferred from homology"/>
<evidence type="ECO:0000256" key="3">
    <source>
        <dbReference type="ARBA" id="ARBA00022741"/>
    </source>
</evidence>
<dbReference type="GO" id="GO:0005524">
    <property type="term" value="F:ATP binding"/>
    <property type="evidence" value="ECO:0007669"/>
    <property type="project" value="UniProtKB-KW"/>
</dbReference>
<dbReference type="PANTHER" id="PTHR43335:SF4">
    <property type="entry name" value="ABC TRANSPORTER, ATP-BINDING PROTEIN"/>
    <property type="match status" value="1"/>
</dbReference>
<accession>A0ABR7D4G7</accession>
<comment type="caution">
    <text evidence="6">The sequence shown here is derived from an EMBL/GenBank/DDBJ whole genome shotgun (WGS) entry which is preliminary data.</text>
</comment>
<keyword evidence="2" id="KW-0813">Transport</keyword>